<evidence type="ECO:0000313" key="3">
    <source>
        <dbReference type="Proteomes" id="UP000294702"/>
    </source>
</evidence>
<dbReference type="EMBL" id="SMFT01000001">
    <property type="protein sequence ID" value="TCK01924.1"/>
    <property type="molecule type" value="Genomic_DNA"/>
</dbReference>
<name>A0A4R1G2G7_9PAST</name>
<gene>
    <name evidence="2" type="ORF">EV694_0565</name>
</gene>
<keyword evidence="3" id="KW-1185">Reference proteome</keyword>
<sequence length="80" mass="9284">MALSMNEIRARSDEKRGVKAKSYKLPIATIAKIEQLSKQLNIPQNQLIIQAVELFEQKYLISYPLWGGLFFLFSFHFNAH</sequence>
<reference evidence="2 3" key="1">
    <citation type="submission" date="2019-03" db="EMBL/GenBank/DDBJ databases">
        <title>Genomic Encyclopedia of Type Strains, Phase IV (KMG-IV): sequencing the most valuable type-strain genomes for metagenomic binning, comparative biology and taxonomic classification.</title>
        <authorList>
            <person name="Goeker M."/>
        </authorList>
    </citation>
    <scope>NUCLEOTIDE SEQUENCE [LARGE SCALE GENOMIC DNA]</scope>
    <source>
        <strain evidence="2 3">DSM 15534</strain>
    </source>
</reference>
<proteinExistence type="predicted"/>
<keyword evidence="1" id="KW-0812">Transmembrane</keyword>
<accession>A0A4R1G2G7</accession>
<evidence type="ECO:0008006" key="4">
    <source>
        <dbReference type="Google" id="ProtNLM"/>
    </source>
</evidence>
<organism evidence="2 3">
    <name type="scientific">Volucribacter psittacicida</name>
    <dbReference type="NCBI Taxonomy" id="203482"/>
    <lineage>
        <taxon>Bacteria</taxon>
        <taxon>Pseudomonadati</taxon>
        <taxon>Pseudomonadota</taxon>
        <taxon>Gammaproteobacteria</taxon>
        <taxon>Pasteurellales</taxon>
        <taxon>Pasteurellaceae</taxon>
        <taxon>Volucribacter</taxon>
    </lineage>
</organism>
<comment type="caution">
    <text evidence="2">The sequence shown here is derived from an EMBL/GenBank/DDBJ whole genome shotgun (WGS) entry which is preliminary data.</text>
</comment>
<evidence type="ECO:0000313" key="2">
    <source>
        <dbReference type="EMBL" id="TCK01924.1"/>
    </source>
</evidence>
<evidence type="ECO:0000256" key="1">
    <source>
        <dbReference type="SAM" id="Phobius"/>
    </source>
</evidence>
<feature type="transmembrane region" description="Helical" evidence="1">
    <location>
        <begin position="59"/>
        <end position="77"/>
    </location>
</feature>
<dbReference type="Proteomes" id="UP000294702">
    <property type="component" value="Unassembled WGS sequence"/>
</dbReference>
<protein>
    <recommendedName>
        <fullName evidence="4">Ribbon-helix-helix CopG family protein</fullName>
    </recommendedName>
</protein>
<keyword evidence="1" id="KW-1133">Transmembrane helix</keyword>
<dbReference type="AlphaFoldDB" id="A0A4R1G2G7"/>
<keyword evidence="1" id="KW-0472">Membrane</keyword>